<dbReference type="PANTHER" id="PTHR23317">
    <property type="entry name" value="DEDICATOR OF CYTOKINESIS DOCK"/>
    <property type="match status" value="1"/>
</dbReference>
<proteinExistence type="predicted"/>
<evidence type="ECO:0000313" key="1">
    <source>
        <dbReference type="EMBL" id="VDK65329.1"/>
    </source>
</evidence>
<protein>
    <submittedName>
        <fullName evidence="3">Zizimin ortholog (inferred by orthology to a D. melanogaster protein)</fullName>
    </submittedName>
</protein>
<keyword evidence="2" id="KW-1185">Reference proteome</keyword>
<dbReference type="PANTHER" id="PTHR23317:SF26">
    <property type="entry name" value="ZIZIMIN, ISOFORM K"/>
    <property type="match status" value="1"/>
</dbReference>
<dbReference type="EMBL" id="UYRR01035712">
    <property type="protein sequence ID" value="VDK65329.1"/>
    <property type="molecule type" value="Genomic_DNA"/>
</dbReference>
<dbReference type="InterPro" id="IPR026791">
    <property type="entry name" value="DOCK"/>
</dbReference>
<dbReference type="GO" id="GO:0007264">
    <property type="term" value="P:small GTPase-mediated signal transduction"/>
    <property type="evidence" value="ECO:0007669"/>
    <property type="project" value="InterPro"/>
</dbReference>
<dbReference type="WBParaSite" id="ASIM_0001917301-mRNA-1">
    <property type="protein sequence ID" value="ASIM_0001917301-mRNA-1"/>
    <property type="gene ID" value="ASIM_0001917301"/>
</dbReference>
<gene>
    <name evidence="1" type="ORF">ASIM_LOCUS18567</name>
</gene>
<organism evidence="3">
    <name type="scientific">Anisakis simplex</name>
    <name type="common">Herring worm</name>
    <dbReference type="NCBI Taxonomy" id="6269"/>
    <lineage>
        <taxon>Eukaryota</taxon>
        <taxon>Metazoa</taxon>
        <taxon>Ecdysozoa</taxon>
        <taxon>Nematoda</taxon>
        <taxon>Chromadorea</taxon>
        <taxon>Rhabditida</taxon>
        <taxon>Spirurina</taxon>
        <taxon>Ascaridomorpha</taxon>
        <taxon>Ascaridoidea</taxon>
        <taxon>Anisakidae</taxon>
        <taxon>Anisakis</taxon>
        <taxon>Anisakis simplex complex</taxon>
    </lineage>
</organism>
<evidence type="ECO:0000313" key="3">
    <source>
        <dbReference type="WBParaSite" id="ASIM_0001917301-mRNA-1"/>
    </source>
</evidence>
<reference evidence="1 2" key="2">
    <citation type="submission" date="2018-11" db="EMBL/GenBank/DDBJ databases">
        <authorList>
            <consortium name="Pathogen Informatics"/>
        </authorList>
    </citation>
    <scope>NUCLEOTIDE SEQUENCE [LARGE SCALE GENOMIC DNA]</scope>
</reference>
<dbReference type="GO" id="GO:0005085">
    <property type="term" value="F:guanyl-nucleotide exchange factor activity"/>
    <property type="evidence" value="ECO:0007669"/>
    <property type="project" value="InterPro"/>
</dbReference>
<dbReference type="AlphaFoldDB" id="A0A0M3KDW8"/>
<name>A0A0M3KDW8_ANISI</name>
<evidence type="ECO:0000313" key="2">
    <source>
        <dbReference type="Proteomes" id="UP000267096"/>
    </source>
</evidence>
<dbReference type="OrthoDB" id="47328at2759"/>
<reference evidence="3" key="1">
    <citation type="submission" date="2017-02" db="UniProtKB">
        <authorList>
            <consortium name="WormBaseParasite"/>
        </authorList>
    </citation>
    <scope>IDENTIFICATION</scope>
</reference>
<accession>A0A0M3KDW8</accession>
<sequence>MFFTSNVCNDPLETNRYVRYIDEFWLSDSYCSRHFLVGLLFQELLASLREPRDYRRRSIALLRNLLAKHAADKRYSNAEAQTRISVLYAPLLPFVVDNLYELEVTVKAVDRSPQRSPTRDISPANTVAVRKHRSVSSEWRSASLTSASQRLPSLAGESLKIPQSHPPVLPPPPPPPPNSLPNMNTANIAALTEKLDKNECRDLMLCTLYVLSKIPRDVLRAIWLQNDSIAQCSVLSFIRLLEVALELFKYRGKQDAFQRTSNKIRGTRRTMVITTTSGSTNASCSTTIESHASTSSGVSSMGTGVYLNNSRFIRSFTFFITLTNHSHPPGLSNAQLPSLSVCDDKDDTTTPFSVLQESNLTQEVALIVLETLQTLAQHIAVTTSRNNLARFSLA</sequence>
<dbReference type="Proteomes" id="UP000267096">
    <property type="component" value="Unassembled WGS sequence"/>
</dbReference>